<gene>
    <name evidence="3" type="ORF">PMES_01723</name>
</gene>
<dbReference type="Gene3D" id="3.40.1740.10">
    <property type="entry name" value="VC0467-like"/>
    <property type="match status" value="1"/>
</dbReference>
<organism evidence="3 4">
    <name type="scientific">Profundibacterium mesophilum KAUST100406-0324</name>
    <dbReference type="NCBI Taxonomy" id="1037889"/>
    <lineage>
        <taxon>Bacteria</taxon>
        <taxon>Pseudomonadati</taxon>
        <taxon>Pseudomonadota</taxon>
        <taxon>Alphaproteobacteria</taxon>
        <taxon>Rhodobacterales</taxon>
        <taxon>Roseobacteraceae</taxon>
        <taxon>Profundibacterium</taxon>
    </lineage>
</organism>
<sequence length="191" mass="20144">MNQSDPAQTLAGKLLVAMPGMGDPRFDKSVILLCAHGEDGAMGLIVNKTAQQITFLDLLDQLGIGARPGLPAHAVHVGGPVETGRGFVLHRATEFEDEASLRIGADFEMTATLDALRRLAEGKESGDFLLALGYAGWQAGQLEQEIARNGWLIADATPQIVFGTPDRLKWSAALEGIGVDPMLLSGAAGRA</sequence>
<dbReference type="EMBL" id="APKE01000020">
    <property type="protein sequence ID" value="KAF0675968.1"/>
    <property type="molecule type" value="Genomic_DNA"/>
</dbReference>
<comment type="similarity">
    <text evidence="1 2">Belongs to the UPF0301 (AlgH) family.</text>
</comment>
<comment type="caution">
    <text evidence="3">The sequence shown here is derived from an EMBL/GenBank/DDBJ whole genome shotgun (WGS) entry which is preliminary data.</text>
</comment>
<name>A0A921NYS3_9RHOB</name>
<protein>
    <recommendedName>
        <fullName evidence="2">UPF0301 protein PMES_01723</fullName>
    </recommendedName>
</protein>
<dbReference type="RefSeq" id="WP_159965288.1">
    <property type="nucleotide sequence ID" value="NZ_APKE01000020.1"/>
</dbReference>
<dbReference type="Pfam" id="PF02622">
    <property type="entry name" value="DUF179"/>
    <property type="match status" value="1"/>
</dbReference>
<dbReference type="OrthoDB" id="9807486at2"/>
<dbReference type="AlphaFoldDB" id="A0A921NYS3"/>
<reference evidence="3" key="1">
    <citation type="submission" date="2013-03" db="EMBL/GenBank/DDBJ databases">
        <title>Genome Sequence of the Profundibacterium mesophilum strain KAUST100406-0324T from Red Sea, a novel genus in the family Rhodobacteraceae.</title>
        <authorList>
            <person name="Essack M."/>
            <person name="Alam I."/>
            <person name="Lafi F."/>
            <person name="Alawi W."/>
            <person name="Kamanu F."/>
            <person name="Al-Suwailem A."/>
            <person name="Lee O.O."/>
            <person name="Xu Y."/>
            <person name="Bajic V."/>
            <person name="Qian P.-Y."/>
            <person name="Archer J."/>
        </authorList>
    </citation>
    <scope>NUCLEOTIDE SEQUENCE</scope>
    <source>
        <strain evidence="3">KAUST100406-0324</strain>
    </source>
</reference>
<evidence type="ECO:0000313" key="4">
    <source>
        <dbReference type="Proteomes" id="UP000698242"/>
    </source>
</evidence>
<dbReference type="Proteomes" id="UP000698242">
    <property type="component" value="Unassembled WGS sequence"/>
</dbReference>
<dbReference type="GO" id="GO:0005829">
    <property type="term" value="C:cytosol"/>
    <property type="evidence" value="ECO:0007669"/>
    <property type="project" value="TreeGrafter"/>
</dbReference>
<dbReference type="PANTHER" id="PTHR30327:SF1">
    <property type="entry name" value="UPF0301 PROTEIN YQGE"/>
    <property type="match status" value="1"/>
</dbReference>
<keyword evidence="4" id="KW-1185">Reference proteome</keyword>
<dbReference type="PANTHER" id="PTHR30327">
    <property type="entry name" value="UNCHARACTERIZED PROTEIN YQGE"/>
    <property type="match status" value="1"/>
</dbReference>
<evidence type="ECO:0000256" key="1">
    <source>
        <dbReference type="ARBA" id="ARBA00009600"/>
    </source>
</evidence>
<proteinExistence type="inferred from homology"/>
<evidence type="ECO:0000313" key="3">
    <source>
        <dbReference type="EMBL" id="KAF0675968.1"/>
    </source>
</evidence>
<accession>A0A921NYS3</accession>
<dbReference type="InterPro" id="IPR003774">
    <property type="entry name" value="AlgH-like"/>
</dbReference>
<dbReference type="SUPFAM" id="SSF143456">
    <property type="entry name" value="VC0467-like"/>
    <property type="match status" value="1"/>
</dbReference>
<dbReference type="HAMAP" id="MF_00758">
    <property type="entry name" value="UPF0301"/>
    <property type="match status" value="1"/>
</dbReference>
<evidence type="ECO:0000256" key="2">
    <source>
        <dbReference type="HAMAP-Rule" id="MF_00758"/>
    </source>
</evidence>